<name>A0A1R3H9F8_9ROSI</name>
<dbReference type="EMBL" id="AWUE01020694">
    <property type="protein sequence ID" value="OMO66965.1"/>
    <property type="molecule type" value="Genomic_DNA"/>
</dbReference>
<feature type="compositionally biased region" description="Polar residues" evidence="1">
    <location>
        <begin position="15"/>
        <end position="27"/>
    </location>
</feature>
<evidence type="ECO:0000313" key="3">
    <source>
        <dbReference type="Proteomes" id="UP000187203"/>
    </source>
</evidence>
<comment type="caution">
    <text evidence="2">The sequence shown here is derived from an EMBL/GenBank/DDBJ whole genome shotgun (WGS) entry which is preliminary data.</text>
</comment>
<proteinExistence type="predicted"/>
<dbReference type="AlphaFoldDB" id="A0A1R3H9F8"/>
<dbReference type="OrthoDB" id="778454at2759"/>
<dbReference type="Proteomes" id="UP000187203">
    <property type="component" value="Unassembled WGS sequence"/>
</dbReference>
<protein>
    <submittedName>
        <fullName evidence="2">Uncharacterized protein</fullName>
    </submittedName>
</protein>
<evidence type="ECO:0000313" key="2">
    <source>
        <dbReference type="EMBL" id="OMO66965.1"/>
    </source>
</evidence>
<keyword evidence="3" id="KW-1185">Reference proteome</keyword>
<feature type="region of interest" description="Disordered" evidence="1">
    <location>
        <begin position="15"/>
        <end position="35"/>
    </location>
</feature>
<organism evidence="2 3">
    <name type="scientific">Corchorus olitorius</name>
    <dbReference type="NCBI Taxonomy" id="93759"/>
    <lineage>
        <taxon>Eukaryota</taxon>
        <taxon>Viridiplantae</taxon>
        <taxon>Streptophyta</taxon>
        <taxon>Embryophyta</taxon>
        <taxon>Tracheophyta</taxon>
        <taxon>Spermatophyta</taxon>
        <taxon>Magnoliopsida</taxon>
        <taxon>eudicotyledons</taxon>
        <taxon>Gunneridae</taxon>
        <taxon>Pentapetalae</taxon>
        <taxon>rosids</taxon>
        <taxon>malvids</taxon>
        <taxon>Malvales</taxon>
        <taxon>Malvaceae</taxon>
        <taxon>Grewioideae</taxon>
        <taxon>Apeibeae</taxon>
        <taxon>Corchorus</taxon>
    </lineage>
</organism>
<sequence>MEMMRKQISQFASDMSELKTQGQQRIPSQPKVPPKENVRCLLCSKAQESVRVRVTKRNI</sequence>
<reference evidence="3" key="1">
    <citation type="submission" date="2013-09" db="EMBL/GenBank/DDBJ databases">
        <title>Corchorus olitorius genome sequencing.</title>
        <authorList>
            <person name="Alam M."/>
            <person name="Haque M.S."/>
            <person name="Islam M.S."/>
            <person name="Emdad E.M."/>
            <person name="Islam M.M."/>
            <person name="Ahmed B."/>
            <person name="Halim A."/>
            <person name="Hossen Q.M.M."/>
            <person name="Hossain M.Z."/>
            <person name="Ahmed R."/>
            <person name="Khan M.M."/>
            <person name="Islam R."/>
            <person name="Rashid M.M."/>
            <person name="Khan S.A."/>
            <person name="Rahman M.S."/>
            <person name="Alam M."/>
            <person name="Yahiya A.S."/>
            <person name="Khan M.S."/>
            <person name="Azam M.S."/>
            <person name="Haque T."/>
            <person name="Lashkar M.Z.H."/>
            <person name="Akhand A.I."/>
            <person name="Morshed G."/>
            <person name="Roy S."/>
            <person name="Uddin K.S."/>
            <person name="Rabeya T."/>
            <person name="Hossain A.S."/>
            <person name="Chowdhury A."/>
            <person name="Snigdha A.R."/>
            <person name="Mortoza M.S."/>
            <person name="Matin S.A."/>
            <person name="Hoque S.M.E."/>
            <person name="Islam M.K."/>
            <person name="Roy D.K."/>
            <person name="Haider R."/>
            <person name="Moosa M.M."/>
            <person name="Elias S.M."/>
            <person name="Hasan A.M."/>
            <person name="Jahan S."/>
            <person name="Shafiuddin M."/>
            <person name="Mahmood N."/>
            <person name="Shommy N.S."/>
        </authorList>
    </citation>
    <scope>NUCLEOTIDE SEQUENCE [LARGE SCALE GENOMIC DNA]</scope>
    <source>
        <strain evidence="3">cv. O-4</strain>
    </source>
</reference>
<evidence type="ECO:0000256" key="1">
    <source>
        <dbReference type="SAM" id="MobiDB-lite"/>
    </source>
</evidence>
<accession>A0A1R3H9F8</accession>
<gene>
    <name evidence="2" type="ORF">COLO4_30278</name>
</gene>